<dbReference type="AlphaFoldDB" id="A0A1B7L1P0"/>
<evidence type="ECO:0000256" key="1">
    <source>
        <dbReference type="ARBA" id="ARBA00023015"/>
    </source>
</evidence>
<dbReference type="InterPro" id="IPR018060">
    <property type="entry name" value="HTH_AraC"/>
</dbReference>
<organism evidence="5 6">
    <name type="scientific">Mangrovibacter phragmitis</name>
    <dbReference type="NCBI Taxonomy" id="1691903"/>
    <lineage>
        <taxon>Bacteria</taxon>
        <taxon>Pseudomonadati</taxon>
        <taxon>Pseudomonadota</taxon>
        <taxon>Gammaproteobacteria</taxon>
        <taxon>Enterobacterales</taxon>
        <taxon>Enterobacteriaceae</taxon>
        <taxon>Mangrovibacter</taxon>
    </lineage>
</organism>
<protein>
    <submittedName>
        <fullName evidence="5">AraC family transcriptional regulator</fullName>
    </submittedName>
</protein>
<dbReference type="SUPFAM" id="SSF46689">
    <property type="entry name" value="Homeodomain-like"/>
    <property type="match status" value="2"/>
</dbReference>
<evidence type="ECO:0000259" key="4">
    <source>
        <dbReference type="PROSITE" id="PS01124"/>
    </source>
</evidence>
<dbReference type="STRING" id="1691903.A9B99_08270"/>
<dbReference type="Pfam" id="PF12833">
    <property type="entry name" value="HTH_18"/>
    <property type="match status" value="1"/>
</dbReference>
<keyword evidence="6" id="KW-1185">Reference proteome</keyword>
<dbReference type="InterPro" id="IPR020449">
    <property type="entry name" value="Tscrpt_reg_AraC-type_HTH"/>
</dbReference>
<gene>
    <name evidence="5" type="ORF">A9B99_08270</name>
</gene>
<accession>A0A1B7L1P0</accession>
<dbReference type="GO" id="GO:0003700">
    <property type="term" value="F:DNA-binding transcription factor activity"/>
    <property type="evidence" value="ECO:0007669"/>
    <property type="project" value="InterPro"/>
</dbReference>
<dbReference type="PRINTS" id="PR00032">
    <property type="entry name" value="HTHARAC"/>
</dbReference>
<comment type="caution">
    <text evidence="5">The sequence shown here is derived from an EMBL/GenBank/DDBJ whole genome shotgun (WGS) entry which is preliminary data.</text>
</comment>
<dbReference type="InterPro" id="IPR009057">
    <property type="entry name" value="Homeodomain-like_sf"/>
</dbReference>
<proteinExistence type="predicted"/>
<dbReference type="RefSeq" id="WP_064598182.1">
    <property type="nucleotide sequence ID" value="NZ_CP134782.1"/>
</dbReference>
<name>A0A1B7L1P0_9ENTR</name>
<evidence type="ECO:0000313" key="5">
    <source>
        <dbReference type="EMBL" id="OAT76309.1"/>
    </source>
</evidence>
<keyword evidence="3" id="KW-0804">Transcription</keyword>
<dbReference type="GO" id="GO:0043565">
    <property type="term" value="F:sequence-specific DNA binding"/>
    <property type="evidence" value="ECO:0007669"/>
    <property type="project" value="InterPro"/>
</dbReference>
<dbReference type="PANTHER" id="PTHR46796:SF7">
    <property type="entry name" value="ARAC FAMILY TRANSCRIPTIONAL REGULATOR"/>
    <property type="match status" value="1"/>
</dbReference>
<keyword evidence="2" id="KW-0238">DNA-binding</keyword>
<evidence type="ECO:0000256" key="2">
    <source>
        <dbReference type="ARBA" id="ARBA00023125"/>
    </source>
</evidence>
<feature type="domain" description="HTH araC/xylS-type" evidence="4">
    <location>
        <begin position="210"/>
        <end position="307"/>
    </location>
</feature>
<evidence type="ECO:0000256" key="3">
    <source>
        <dbReference type="ARBA" id="ARBA00023163"/>
    </source>
</evidence>
<dbReference type="Proteomes" id="UP000078225">
    <property type="component" value="Unassembled WGS sequence"/>
</dbReference>
<dbReference type="Gene3D" id="1.10.10.60">
    <property type="entry name" value="Homeodomain-like"/>
    <property type="match status" value="1"/>
</dbReference>
<dbReference type="Pfam" id="PF12852">
    <property type="entry name" value="Cupin_6"/>
    <property type="match status" value="1"/>
</dbReference>
<dbReference type="PROSITE" id="PS00041">
    <property type="entry name" value="HTH_ARAC_FAMILY_1"/>
    <property type="match status" value="1"/>
</dbReference>
<sequence>MRDSSNFQSDPLSDLLDFLQAHCQLSGQLIAGGAWARRFTNLDAIKFCAVTDGSCWYSIDGMSEPARLDEGDVLITNGTRTLTLASTAELVPEATSTSVVQDGNDQYRLGEGSDFTMLGGMIQIDAERQTLLLNGLPPLIHVRGVSDEAKPIAWLLGQLVIEMKSARPGRLTAISGLAQLLFTQTIRAYLAHAPDSDEGWLKGFGDPRLVIVLSSIHSEPSRNWGLEELAKKAGMSRTSLAVRFRKMIGVPPLTYLTQWRMYLARRELRAGASISEAAASVGYTSDSAFSNAFKRVMSVAPAQYRKAAQDEISNSQVSCKDSTPDF</sequence>
<reference evidence="6" key="1">
    <citation type="submission" date="2016-05" db="EMBL/GenBank/DDBJ databases">
        <authorList>
            <person name="Behera P."/>
            <person name="Vaishampayan P."/>
            <person name="Singh N."/>
            <person name="Raina V."/>
            <person name="Suar M."/>
            <person name="Pattnaik A."/>
            <person name="Rastogi G."/>
        </authorList>
    </citation>
    <scope>NUCLEOTIDE SEQUENCE [LARGE SCALE GENOMIC DNA]</scope>
    <source>
        <strain evidence="6">MP23</strain>
    </source>
</reference>
<evidence type="ECO:0000313" key="6">
    <source>
        <dbReference type="Proteomes" id="UP000078225"/>
    </source>
</evidence>
<dbReference type="PROSITE" id="PS01124">
    <property type="entry name" value="HTH_ARAC_FAMILY_2"/>
    <property type="match status" value="1"/>
</dbReference>
<keyword evidence="1" id="KW-0805">Transcription regulation</keyword>
<dbReference type="InterPro" id="IPR018062">
    <property type="entry name" value="HTH_AraC-typ_CS"/>
</dbReference>
<dbReference type="PANTHER" id="PTHR46796">
    <property type="entry name" value="HTH-TYPE TRANSCRIPTIONAL ACTIVATOR RHAS-RELATED"/>
    <property type="match status" value="1"/>
</dbReference>
<dbReference type="OrthoDB" id="9783876at2"/>
<dbReference type="InterPro" id="IPR032783">
    <property type="entry name" value="AraC_lig"/>
</dbReference>
<dbReference type="SMART" id="SM00342">
    <property type="entry name" value="HTH_ARAC"/>
    <property type="match status" value="1"/>
</dbReference>
<dbReference type="InterPro" id="IPR050204">
    <property type="entry name" value="AraC_XylS_family_regulators"/>
</dbReference>
<dbReference type="EMBL" id="LYRP01000022">
    <property type="protein sequence ID" value="OAT76309.1"/>
    <property type="molecule type" value="Genomic_DNA"/>
</dbReference>